<evidence type="ECO:0000313" key="4">
    <source>
        <dbReference type="EMBL" id="GEP93951.1"/>
    </source>
</evidence>
<comment type="caution">
    <text evidence="4">The sequence shown here is derived from an EMBL/GenBank/DDBJ whole genome shotgun (WGS) entry which is preliminary data.</text>
</comment>
<dbReference type="Gene3D" id="1.25.40.10">
    <property type="entry name" value="Tetratricopeptide repeat domain"/>
    <property type="match status" value="1"/>
</dbReference>
<dbReference type="EMBL" id="BKAU01000001">
    <property type="protein sequence ID" value="GEP93951.1"/>
    <property type="molecule type" value="Genomic_DNA"/>
</dbReference>
<evidence type="ECO:0000256" key="2">
    <source>
        <dbReference type="SAM" id="SignalP"/>
    </source>
</evidence>
<accession>A0A512RE17</accession>
<dbReference type="InterPro" id="IPR036249">
    <property type="entry name" value="Thioredoxin-like_sf"/>
</dbReference>
<protein>
    <submittedName>
        <fullName evidence="4">Thiol reductase thioredoxin</fullName>
    </submittedName>
</protein>
<dbReference type="Proteomes" id="UP000321436">
    <property type="component" value="Unassembled WGS sequence"/>
</dbReference>
<evidence type="ECO:0000256" key="1">
    <source>
        <dbReference type="ARBA" id="ARBA00023284"/>
    </source>
</evidence>
<reference evidence="4 5" key="1">
    <citation type="submission" date="2019-07" db="EMBL/GenBank/DDBJ databases">
        <title>Whole genome shotgun sequence of Chitinophaga cymbidii NBRC 109752.</title>
        <authorList>
            <person name="Hosoyama A."/>
            <person name="Uohara A."/>
            <person name="Ohji S."/>
            <person name="Ichikawa N."/>
        </authorList>
    </citation>
    <scope>NUCLEOTIDE SEQUENCE [LARGE SCALE GENOMIC DNA]</scope>
    <source>
        <strain evidence="4 5">NBRC 109752</strain>
    </source>
</reference>
<dbReference type="OrthoDB" id="120730at2"/>
<dbReference type="Pfam" id="PF13098">
    <property type="entry name" value="Thioredoxin_2"/>
    <property type="match status" value="1"/>
</dbReference>
<dbReference type="InterPro" id="IPR013766">
    <property type="entry name" value="Thioredoxin_domain"/>
</dbReference>
<dbReference type="Gene3D" id="3.40.30.10">
    <property type="entry name" value="Glutaredoxin"/>
    <property type="match status" value="1"/>
</dbReference>
<name>A0A512RE17_9BACT</name>
<keyword evidence="5" id="KW-1185">Reference proteome</keyword>
<dbReference type="RefSeq" id="WP_146857453.1">
    <property type="nucleotide sequence ID" value="NZ_BKAU01000001.1"/>
</dbReference>
<evidence type="ECO:0000259" key="3">
    <source>
        <dbReference type="PROSITE" id="PS51352"/>
    </source>
</evidence>
<proteinExistence type="predicted"/>
<dbReference type="GO" id="GO:0006950">
    <property type="term" value="P:response to stress"/>
    <property type="evidence" value="ECO:0007669"/>
    <property type="project" value="UniProtKB-ARBA"/>
</dbReference>
<dbReference type="InterPro" id="IPR017937">
    <property type="entry name" value="Thioredoxin_CS"/>
</dbReference>
<keyword evidence="2" id="KW-0732">Signal</keyword>
<dbReference type="SUPFAM" id="SSF52833">
    <property type="entry name" value="Thioredoxin-like"/>
    <property type="match status" value="1"/>
</dbReference>
<dbReference type="CDD" id="cd02947">
    <property type="entry name" value="TRX_family"/>
    <property type="match status" value="1"/>
</dbReference>
<feature type="domain" description="Thioredoxin" evidence="3">
    <location>
        <begin position="7"/>
        <end position="147"/>
    </location>
</feature>
<gene>
    <name evidence="4" type="ORF">CCY01nite_02110</name>
</gene>
<dbReference type="AlphaFoldDB" id="A0A512RE17"/>
<keyword evidence="1" id="KW-0676">Redox-active center</keyword>
<evidence type="ECO:0000313" key="5">
    <source>
        <dbReference type="Proteomes" id="UP000321436"/>
    </source>
</evidence>
<feature type="signal peptide" evidence="2">
    <location>
        <begin position="1"/>
        <end position="17"/>
    </location>
</feature>
<dbReference type="PROSITE" id="PS00194">
    <property type="entry name" value="THIOREDOXIN_1"/>
    <property type="match status" value="1"/>
</dbReference>
<sequence>MRKLFILLMLVPFLGFAQQKGIRFENDLSWAQIKAKAKAENKFIFVDCFTTWCGPCKYMSNTIFPQEIMGNYFNDKFINVQVQMDKTDKDNEYVKSWYEDAASIEKDYAIRAYPTFLYFSPDGEIVHRVVGGGEAEEFIARSSKALSPETQYYSLLGKYKEGNKTPDHLRKTALAARDAGDMQNGGAIFNEYLATQKDLYTKENIELLNSFTSSSKDKGFSIFLNDSKKVDAVLGEGKAMDRVKNIVANEEIYSKMFRRDATGDWAPVEASMKSKYPQIADEMLAQTKAQYYMFKQDWPNFQTQVVAYMKKYGQKASPEQLNQFAWTVFENCPDMSCVKEALEWSKRSLEGKENPMFMDTYANILYRLGRKDEAIAMQEKAVKLSNGDKELNATLTRMKNGEKTWK</sequence>
<dbReference type="InterPro" id="IPR011990">
    <property type="entry name" value="TPR-like_helical_dom_sf"/>
</dbReference>
<dbReference type="PROSITE" id="PS51352">
    <property type="entry name" value="THIOREDOXIN_2"/>
    <property type="match status" value="1"/>
</dbReference>
<feature type="chain" id="PRO_5022154442" evidence="2">
    <location>
        <begin position="18"/>
        <end position="406"/>
    </location>
</feature>
<organism evidence="4 5">
    <name type="scientific">Chitinophaga cymbidii</name>
    <dbReference type="NCBI Taxonomy" id="1096750"/>
    <lineage>
        <taxon>Bacteria</taxon>
        <taxon>Pseudomonadati</taxon>
        <taxon>Bacteroidota</taxon>
        <taxon>Chitinophagia</taxon>
        <taxon>Chitinophagales</taxon>
        <taxon>Chitinophagaceae</taxon>
        <taxon>Chitinophaga</taxon>
    </lineage>
</organism>
<dbReference type="InterPro" id="IPR012336">
    <property type="entry name" value="Thioredoxin-like_fold"/>
</dbReference>